<dbReference type="InterPro" id="IPR003719">
    <property type="entry name" value="Phenazine_PhzF-like"/>
</dbReference>
<dbReference type="Pfam" id="PF02567">
    <property type="entry name" value="PhzC-PhzF"/>
    <property type="match status" value="1"/>
</dbReference>
<organism evidence="4 5">
    <name type="scientific">Cohnella pontilimi</name>
    <dbReference type="NCBI Taxonomy" id="2564100"/>
    <lineage>
        <taxon>Bacteria</taxon>
        <taxon>Bacillati</taxon>
        <taxon>Bacillota</taxon>
        <taxon>Bacilli</taxon>
        <taxon>Bacillales</taxon>
        <taxon>Paenibacillaceae</taxon>
        <taxon>Cohnella</taxon>
    </lineage>
</organism>
<evidence type="ECO:0000313" key="5">
    <source>
        <dbReference type="Proteomes" id="UP000309673"/>
    </source>
</evidence>
<reference evidence="4 5" key="1">
    <citation type="submission" date="2019-04" db="EMBL/GenBank/DDBJ databases">
        <title>Cohnella sp. nov., isolated from soil.</title>
        <authorList>
            <person name="Kim W."/>
        </authorList>
    </citation>
    <scope>NUCLEOTIDE SEQUENCE [LARGE SCALE GENOMIC DNA]</scope>
    <source>
        <strain evidence="4 5">CAU 1483</strain>
    </source>
</reference>
<comment type="caution">
    <text evidence="4">The sequence shown here is derived from an EMBL/GenBank/DDBJ whole genome shotgun (WGS) entry which is preliminary data.</text>
</comment>
<evidence type="ECO:0000256" key="3">
    <source>
        <dbReference type="PIRSR" id="PIRSR016184-1"/>
    </source>
</evidence>
<sequence>MSGTKVLHYEAFSRIPGKGNPAGIVRDAERLTHEDMQRIAAAVGFNETTFVLPSQTADVKLKYYTPGHEMDLCGHATVATLYHLKHDGWFKDRDTVTVETNVGVLPMEFVREPDGEWSIRMTQDRPRFVPFAGDRERLAVSIGLTADELHPELPIVYGSTGIWTLLVPIARKQSFARMKPQNRLFPDILAELPRASVHPFCMETEDPAAFMHARHFSSAYSGTVEDPVTGTASGVMGAYALEYMEPHRDSISFVVEQGMEIGYDGRVKVEVSRTPNEDRSMEVRITGGAVYVGEMTL</sequence>
<dbReference type="AlphaFoldDB" id="A0A4U0FH50"/>
<feature type="active site" evidence="3">
    <location>
        <position position="47"/>
    </location>
</feature>
<evidence type="ECO:0000313" key="4">
    <source>
        <dbReference type="EMBL" id="TJY42732.1"/>
    </source>
</evidence>
<accession>A0A4U0FH50</accession>
<protein>
    <submittedName>
        <fullName evidence="4">PhzF family phenazine biosynthesis protein</fullName>
    </submittedName>
</protein>
<proteinExistence type="inferred from homology"/>
<comment type="similarity">
    <text evidence="1">Belongs to the PhzF family.</text>
</comment>
<dbReference type="NCBIfam" id="TIGR00654">
    <property type="entry name" value="PhzF_family"/>
    <property type="match status" value="1"/>
</dbReference>
<name>A0A4U0FH50_9BACL</name>
<keyword evidence="2" id="KW-0413">Isomerase</keyword>
<evidence type="ECO:0000256" key="1">
    <source>
        <dbReference type="ARBA" id="ARBA00008270"/>
    </source>
</evidence>
<dbReference type="RefSeq" id="WP_136777151.1">
    <property type="nucleotide sequence ID" value="NZ_SUPK01000003.1"/>
</dbReference>
<dbReference type="PANTHER" id="PTHR13774">
    <property type="entry name" value="PHENAZINE BIOSYNTHESIS PROTEIN"/>
    <property type="match status" value="1"/>
</dbReference>
<dbReference type="GO" id="GO:0016853">
    <property type="term" value="F:isomerase activity"/>
    <property type="evidence" value="ECO:0007669"/>
    <property type="project" value="UniProtKB-KW"/>
</dbReference>
<dbReference type="PIRSF" id="PIRSF016184">
    <property type="entry name" value="PhzC_PhzF"/>
    <property type="match status" value="1"/>
</dbReference>
<evidence type="ECO:0000256" key="2">
    <source>
        <dbReference type="ARBA" id="ARBA00023235"/>
    </source>
</evidence>
<keyword evidence="5" id="KW-1185">Reference proteome</keyword>
<dbReference type="SUPFAM" id="SSF54506">
    <property type="entry name" value="Diaminopimelate epimerase-like"/>
    <property type="match status" value="1"/>
</dbReference>
<dbReference type="GO" id="GO:0005737">
    <property type="term" value="C:cytoplasm"/>
    <property type="evidence" value="ECO:0007669"/>
    <property type="project" value="TreeGrafter"/>
</dbReference>
<dbReference type="EMBL" id="SUPK01000003">
    <property type="protein sequence ID" value="TJY42732.1"/>
    <property type="molecule type" value="Genomic_DNA"/>
</dbReference>
<dbReference type="Gene3D" id="3.10.310.10">
    <property type="entry name" value="Diaminopimelate Epimerase, Chain A, domain 1"/>
    <property type="match status" value="2"/>
</dbReference>
<dbReference type="OrthoDB" id="9788221at2"/>
<dbReference type="Proteomes" id="UP000309673">
    <property type="component" value="Unassembled WGS sequence"/>
</dbReference>
<dbReference type="PANTHER" id="PTHR13774:SF17">
    <property type="entry name" value="PHENAZINE BIOSYNTHESIS-LIKE DOMAIN-CONTAINING PROTEIN"/>
    <property type="match status" value="1"/>
</dbReference>
<gene>
    <name evidence="4" type="ORF">E5161_07775</name>
</gene>